<dbReference type="InterPro" id="IPR017871">
    <property type="entry name" value="ABC_transporter-like_CS"/>
</dbReference>
<protein>
    <submittedName>
        <fullName evidence="5">Macrolide transport system ATP-binding/permease protein</fullName>
    </submittedName>
</protein>
<accession>A0A7Z0DLM0</accession>
<dbReference type="SUPFAM" id="SSF52540">
    <property type="entry name" value="P-loop containing nucleoside triphosphate hydrolases"/>
    <property type="match status" value="2"/>
</dbReference>
<dbReference type="Proteomes" id="UP000564496">
    <property type="component" value="Unassembled WGS sequence"/>
</dbReference>
<dbReference type="InterPro" id="IPR027417">
    <property type="entry name" value="P-loop_NTPase"/>
</dbReference>
<dbReference type="CDD" id="cd03221">
    <property type="entry name" value="ABCF_EF-3"/>
    <property type="match status" value="1"/>
</dbReference>
<organism evidence="5 6">
    <name type="scientific">Nocardioides panzhihuensis</name>
    <dbReference type="NCBI Taxonomy" id="860243"/>
    <lineage>
        <taxon>Bacteria</taxon>
        <taxon>Bacillati</taxon>
        <taxon>Actinomycetota</taxon>
        <taxon>Actinomycetes</taxon>
        <taxon>Propionibacteriales</taxon>
        <taxon>Nocardioidaceae</taxon>
        <taxon>Nocardioides</taxon>
    </lineage>
</organism>
<evidence type="ECO:0000259" key="4">
    <source>
        <dbReference type="PROSITE" id="PS50893"/>
    </source>
</evidence>
<dbReference type="AlphaFoldDB" id="A0A7Z0DLM0"/>
<dbReference type="PANTHER" id="PTHR19211:SF14">
    <property type="entry name" value="ATP-BINDING CASSETTE SUB-FAMILY F MEMBER 1"/>
    <property type="match status" value="1"/>
</dbReference>
<dbReference type="Pfam" id="PF00005">
    <property type="entry name" value="ABC_tran"/>
    <property type="match status" value="2"/>
</dbReference>
<dbReference type="GO" id="GO:0016887">
    <property type="term" value="F:ATP hydrolysis activity"/>
    <property type="evidence" value="ECO:0007669"/>
    <property type="project" value="InterPro"/>
</dbReference>
<dbReference type="SMART" id="SM00382">
    <property type="entry name" value="AAA"/>
    <property type="match status" value="2"/>
</dbReference>
<evidence type="ECO:0000256" key="3">
    <source>
        <dbReference type="ARBA" id="ARBA00022840"/>
    </source>
</evidence>
<dbReference type="PANTHER" id="PTHR19211">
    <property type="entry name" value="ATP-BINDING TRANSPORT PROTEIN-RELATED"/>
    <property type="match status" value="1"/>
</dbReference>
<evidence type="ECO:0000313" key="5">
    <source>
        <dbReference type="EMBL" id="NYI77738.1"/>
    </source>
</evidence>
<name>A0A7Z0DLM0_9ACTN</name>
<dbReference type="EMBL" id="JACBZR010000001">
    <property type="protein sequence ID" value="NYI77738.1"/>
    <property type="molecule type" value="Genomic_DNA"/>
</dbReference>
<feature type="domain" description="ABC transporter" evidence="4">
    <location>
        <begin position="10"/>
        <end position="265"/>
    </location>
</feature>
<feature type="domain" description="ABC transporter" evidence="4">
    <location>
        <begin position="347"/>
        <end position="545"/>
    </location>
</feature>
<sequence length="545" mass="59160">MSSSVISGPIVVRDLSVSFRNGSVLTGIDLTVSPGERIALVGENGVGKSTLLRAIADSPSNPALPRTAQRSGTVEAPEDCVWLPQEPPFRDTASIEDVLATTLRPLREAVATVETLADRLDDPEVSETYASALDFAVAHDAWDADRRAILAAERLGLSGLDRDRPISTLSGGQRTRLALATAITRRPDALLLDEPTNHLDDEAVAALAEFLRELPGVVLMASHDRVFLDEVATGLFDLDPTAFGTDGTGGRLFGGGWTAYEEARKAARERWEQTYAEQQEELKRLRTATKIGNDAIAHNRGPTDNDKFIYKFKGSNVERTVARRKKDANRRLEEAEEGQVRKPPAPLRLNAALSAAGASGRMVVVRDLIVESRVRLPILDIMAGEHLLVTGPNGSGKSTLLGVLSGRVKPTSGEVQVSARHVEELTQDPQFGDLRRKVDDVYRETVGEALAAQVPLRDLGLVHPRDLNRPVGALSVGQRRRLDLAIAIATGPDLLLLDEPTNHISLNLAGELEEAIGVTPGTIVVASHDRWLRRRWSGPEHRIEP</sequence>
<dbReference type="Gene3D" id="3.40.50.300">
    <property type="entry name" value="P-loop containing nucleotide triphosphate hydrolases"/>
    <property type="match status" value="2"/>
</dbReference>
<keyword evidence="3 5" id="KW-0067">ATP-binding</keyword>
<reference evidence="5 6" key="1">
    <citation type="submission" date="2020-07" db="EMBL/GenBank/DDBJ databases">
        <title>Sequencing the genomes of 1000 actinobacteria strains.</title>
        <authorList>
            <person name="Klenk H.-P."/>
        </authorList>
    </citation>
    <scope>NUCLEOTIDE SEQUENCE [LARGE SCALE GENOMIC DNA]</scope>
    <source>
        <strain evidence="5 6">DSM 26487</strain>
    </source>
</reference>
<dbReference type="RefSeq" id="WP_179658190.1">
    <property type="nucleotide sequence ID" value="NZ_JACBZR010000001.1"/>
</dbReference>
<dbReference type="InterPro" id="IPR050611">
    <property type="entry name" value="ABCF"/>
</dbReference>
<dbReference type="FunFam" id="3.40.50.300:FF:000011">
    <property type="entry name" value="Putative ABC transporter ATP-binding component"/>
    <property type="match status" value="1"/>
</dbReference>
<dbReference type="InterPro" id="IPR003593">
    <property type="entry name" value="AAA+_ATPase"/>
</dbReference>
<comment type="caution">
    <text evidence="5">The sequence shown here is derived from an EMBL/GenBank/DDBJ whole genome shotgun (WGS) entry which is preliminary data.</text>
</comment>
<evidence type="ECO:0000256" key="1">
    <source>
        <dbReference type="ARBA" id="ARBA00022737"/>
    </source>
</evidence>
<dbReference type="InterPro" id="IPR003439">
    <property type="entry name" value="ABC_transporter-like_ATP-bd"/>
</dbReference>
<keyword evidence="1" id="KW-0677">Repeat</keyword>
<keyword evidence="6" id="KW-1185">Reference proteome</keyword>
<proteinExistence type="predicted"/>
<dbReference type="PROSITE" id="PS00211">
    <property type="entry name" value="ABC_TRANSPORTER_1"/>
    <property type="match status" value="2"/>
</dbReference>
<dbReference type="GO" id="GO:0005524">
    <property type="term" value="F:ATP binding"/>
    <property type="evidence" value="ECO:0007669"/>
    <property type="project" value="UniProtKB-KW"/>
</dbReference>
<gene>
    <name evidence="5" type="ORF">BJ988_002386</name>
</gene>
<dbReference type="PROSITE" id="PS50893">
    <property type="entry name" value="ABC_TRANSPORTER_2"/>
    <property type="match status" value="2"/>
</dbReference>
<evidence type="ECO:0000313" key="6">
    <source>
        <dbReference type="Proteomes" id="UP000564496"/>
    </source>
</evidence>
<evidence type="ECO:0000256" key="2">
    <source>
        <dbReference type="ARBA" id="ARBA00022741"/>
    </source>
</evidence>
<keyword evidence="2" id="KW-0547">Nucleotide-binding</keyword>